<protein>
    <recommendedName>
        <fullName evidence="3">Secretion system C-terminal sorting domain-containing protein</fullName>
    </recommendedName>
</protein>
<reference evidence="4 5" key="1">
    <citation type="submission" date="2020-08" db="EMBL/GenBank/DDBJ databases">
        <title>Functional genomics of gut bacteria from endangered species of beetles.</title>
        <authorList>
            <person name="Carlos-Shanley C."/>
        </authorList>
    </citation>
    <scope>NUCLEOTIDE SEQUENCE [LARGE SCALE GENOMIC DNA]</scope>
    <source>
        <strain evidence="4 5">S00151</strain>
    </source>
</reference>
<organism evidence="4 5">
    <name type="scientific">Chryseobacterium defluvii</name>
    <dbReference type="NCBI Taxonomy" id="160396"/>
    <lineage>
        <taxon>Bacteria</taxon>
        <taxon>Pseudomonadati</taxon>
        <taxon>Bacteroidota</taxon>
        <taxon>Flavobacteriia</taxon>
        <taxon>Flavobacteriales</taxon>
        <taxon>Weeksellaceae</taxon>
        <taxon>Chryseobacterium group</taxon>
        <taxon>Chryseobacterium</taxon>
    </lineage>
</organism>
<sequence>MRKNRLISACLLLSSLVLNAQTGFTLLSGWGTRLYDINSSGNGVHSGGYYDHSTGTSTPIEPVASATNRLNNAGNIAGNMPFTATDGSNLSQAAYRKNGTWTAIGYFPGDIPGNSWFGDAKGISENSIYVAGQMTSSNAGSSYPFIYNTVSGTLTKLTGDLLYINGRGAAVNDNGIVAGWVDRTDIFNMGTFRVPAYFDSDATLHYIDFSIPEYGEANDVNNAGQVVGYKGSKAFIHNISTNTYQSFDAPAGYTDAVFVSISENGVAVGYCGMIGDREVIIYHPSLGAAPVLLTSLLASQSVTVSTFDGKLGTGMGVSADGKYICGFDNTIPPLFAEGWVVKLGDTVLGTSEIKMHDKISIYPNPVNDFLHISSEKKIRSVSVYSADGRLIINNITINNKEAKVDLSELRTGNYLAVITLDNGNMETFKVLKK</sequence>
<evidence type="ECO:0000313" key="4">
    <source>
        <dbReference type="EMBL" id="MBB4805272.1"/>
    </source>
</evidence>
<dbReference type="EMBL" id="JACHLE010000001">
    <property type="protein sequence ID" value="MBB4805272.1"/>
    <property type="molecule type" value="Genomic_DNA"/>
</dbReference>
<accession>A0A840KE95</accession>
<dbReference type="RefSeq" id="WP_184184069.1">
    <property type="nucleotide sequence ID" value="NZ_JACHLE010000001.1"/>
</dbReference>
<dbReference type="InterPro" id="IPR026444">
    <property type="entry name" value="Secre_tail"/>
</dbReference>
<keyword evidence="5" id="KW-1185">Reference proteome</keyword>
<proteinExistence type="predicted"/>
<evidence type="ECO:0000256" key="1">
    <source>
        <dbReference type="ARBA" id="ARBA00022729"/>
    </source>
</evidence>
<dbReference type="Proteomes" id="UP000592180">
    <property type="component" value="Unassembled WGS sequence"/>
</dbReference>
<dbReference type="AlphaFoldDB" id="A0A840KE95"/>
<name>A0A840KE95_9FLAO</name>
<evidence type="ECO:0000259" key="3">
    <source>
        <dbReference type="Pfam" id="PF18962"/>
    </source>
</evidence>
<dbReference type="NCBIfam" id="TIGR04183">
    <property type="entry name" value="Por_Secre_tail"/>
    <property type="match status" value="1"/>
</dbReference>
<dbReference type="Pfam" id="PF18962">
    <property type="entry name" value="Por_Secre_tail"/>
    <property type="match status" value="1"/>
</dbReference>
<feature type="signal peptide" evidence="2">
    <location>
        <begin position="1"/>
        <end position="20"/>
    </location>
</feature>
<gene>
    <name evidence="4" type="ORF">HNP38_000544</name>
</gene>
<keyword evidence="1 2" id="KW-0732">Signal</keyword>
<feature type="domain" description="Secretion system C-terminal sorting" evidence="3">
    <location>
        <begin position="361"/>
        <end position="425"/>
    </location>
</feature>
<comment type="caution">
    <text evidence="4">The sequence shown here is derived from an EMBL/GenBank/DDBJ whole genome shotgun (WGS) entry which is preliminary data.</text>
</comment>
<evidence type="ECO:0000313" key="5">
    <source>
        <dbReference type="Proteomes" id="UP000592180"/>
    </source>
</evidence>
<evidence type="ECO:0000256" key="2">
    <source>
        <dbReference type="SAM" id="SignalP"/>
    </source>
</evidence>
<feature type="chain" id="PRO_5033011938" description="Secretion system C-terminal sorting domain-containing protein" evidence="2">
    <location>
        <begin position="21"/>
        <end position="433"/>
    </location>
</feature>